<sequence length="149" mass="16233">MNIDQLLSQLTGRRQESPLEARLRELRREISRVSEAVSHQAGHTAHDWGKQASHTANDWGRTAGTAATDWSRSAGHAADDWSHKAGDLASEWGDELTVLGREAARRGAEIAEFAAYKAGRSAKALRSDPLPAIVIIGTALLAAQLFKRR</sequence>
<gene>
    <name evidence="2" type="ORF">G5575_07800</name>
</gene>
<dbReference type="EMBL" id="JAALFG010000002">
    <property type="protein sequence ID" value="NGP17575.1"/>
    <property type="molecule type" value="Genomic_DNA"/>
</dbReference>
<reference evidence="2 3" key="1">
    <citation type="submission" date="2020-02" db="EMBL/GenBank/DDBJ databases">
        <authorList>
            <person name="Khan S.A."/>
            <person name="Jeon C.O."/>
            <person name="Chun B.H."/>
        </authorList>
    </citation>
    <scope>NUCLEOTIDE SEQUENCE [LARGE SCALE GENOMIC DNA]</scope>
    <source>
        <strain evidence="2 3">H239</strain>
    </source>
</reference>
<evidence type="ECO:0000256" key="1">
    <source>
        <dbReference type="SAM" id="MobiDB-lite"/>
    </source>
</evidence>
<keyword evidence="3" id="KW-1185">Reference proteome</keyword>
<accession>A0A6M1SQT9</accession>
<proteinExistence type="predicted"/>
<feature type="region of interest" description="Disordered" evidence="1">
    <location>
        <begin position="34"/>
        <end position="78"/>
    </location>
</feature>
<dbReference type="AlphaFoldDB" id="A0A6M1SQT9"/>
<reference evidence="2 3" key="2">
    <citation type="submission" date="2020-03" db="EMBL/GenBank/DDBJ databases">
        <title>Devosia chinhatensis sp. nov., isolated from a hexachlorocyclohexane (HCH) dump site in India.</title>
        <authorList>
            <person name="Kumar M."/>
            <person name="Lal R."/>
        </authorList>
    </citation>
    <scope>NUCLEOTIDE SEQUENCE [LARGE SCALE GENOMIC DNA]</scope>
    <source>
        <strain evidence="2 3">H239</strain>
    </source>
</reference>
<name>A0A6M1SQT9_9HYPH</name>
<evidence type="ECO:0000313" key="3">
    <source>
        <dbReference type="Proteomes" id="UP000474802"/>
    </source>
</evidence>
<dbReference type="Proteomes" id="UP000474802">
    <property type="component" value="Unassembled WGS sequence"/>
</dbReference>
<comment type="caution">
    <text evidence="2">The sequence shown here is derived from an EMBL/GenBank/DDBJ whole genome shotgun (WGS) entry which is preliminary data.</text>
</comment>
<dbReference type="RefSeq" id="WP_164533844.1">
    <property type="nucleotide sequence ID" value="NZ_JAALFG010000002.1"/>
</dbReference>
<organism evidence="2 3">
    <name type="scientific">Devosia aurantiaca</name>
    <dbReference type="NCBI Taxonomy" id="2714858"/>
    <lineage>
        <taxon>Bacteria</taxon>
        <taxon>Pseudomonadati</taxon>
        <taxon>Pseudomonadota</taxon>
        <taxon>Alphaproteobacteria</taxon>
        <taxon>Hyphomicrobiales</taxon>
        <taxon>Devosiaceae</taxon>
        <taxon>Devosia</taxon>
    </lineage>
</organism>
<evidence type="ECO:0000313" key="2">
    <source>
        <dbReference type="EMBL" id="NGP17575.1"/>
    </source>
</evidence>
<protein>
    <recommendedName>
        <fullName evidence="4">DUF883 family protein</fullName>
    </recommendedName>
</protein>
<evidence type="ECO:0008006" key="4">
    <source>
        <dbReference type="Google" id="ProtNLM"/>
    </source>
</evidence>